<feature type="region of interest" description="Disordered" evidence="1">
    <location>
        <begin position="83"/>
        <end position="103"/>
    </location>
</feature>
<evidence type="ECO:0000313" key="3">
    <source>
        <dbReference type="Proteomes" id="UP000287651"/>
    </source>
</evidence>
<comment type="caution">
    <text evidence="2">The sequence shown here is derived from an EMBL/GenBank/DDBJ whole genome shotgun (WGS) entry which is preliminary data.</text>
</comment>
<organism evidence="2 3">
    <name type="scientific">Ensete ventricosum</name>
    <name type="common">Abyssinian banana</name>
    <name type="synonym">Musa ensete</name>
    <dbReference type="NCBI Taxonomy" id="4639"/>
    <lineage>
        <taxon>Eukaryota</taxon>
        <taxon>Viridiplantae</taxon>
        <taxon>Streptophyta</taxon>
        <taxon>Embryophyta</taxon>
        <taxon>Tracheophyta</taxon>
        <taxon>Spermatophyta</taxon>
        <taxon>Magnoliopsida</taxon>
        <taxon>Liliopsida</taxon>
        <taxon>Zingiberales</taxon>
        <taxon>Musaceae</taxon>
        <taxon>Ensete</taxon>
    </lineage>
</organism>
<feature type="region of interest" description="Disordered" evidence="1">
    <location>
        <begin position="36"/>
        <end position="64"/>
    </location>
</feature>
<name>A0A426YC22_ENSVE</name>
<dbReference type="Proteomes" id="UP000287651">
    <property type="component" value="Unassembled WGS sequence"/>
</dbReference>
<protein>
    <submittedName>
        <fullName evidence="2">Uncharacterized protein</fullName>
    </submittedName>
</protein>
<proteinExistence type="predicted"/>
<dbReference type="AlphaFoldDB" id="A0A426YC22"/>
<evidence type="ECO:0000256" key="1">
    <source>
        <dbReference type="SAM" id="MobiDB-lite"/>
    </source>
</evidence>
<gene>
    <name evidence="2" type="ORF">B296_00027493</name>
</gene>
<sequence>MCLGRPISPLLTCLGRSFVRTVYLARLNLHYGPEATSVRGHPLDSRSASARPLSWGGGNDRIPNGPVRLVQAHARWTVTTTLRRKPRQPEGPGRQLIWHPRCR</sequence>
<evidence type="ECO:0000313" key="2">
    <source>
        <dbReference type="EMBL" id="RRT49257.1"/>
    </source>
</evidence>
<dbReference type="EMBL" id="AMZH03013446">
    <property type="protein sequence ID" value="RRT49257.1"/>
    <property type="molecule type" value="Genomic_DNA"/>
</dbReference>
<reference evidence="2 3" key="1">
    <citation type="journal article" date="2014" name="Agronomy (Basel)">
        <title>A Draft Genome Sequence for Ensete ventricosum, the Drought-Tolerant Tree Against Hunger.</title>
        <authorList>
            <person name="Harrison J."/>
            <person name="Moore K.A."/>
            <person name="Paszkiewicz K."/>
            <person name="Jones T."/>
            <person name="Grant M."/>
            <person name="Ambacheew D."/>
            <person name="Muzemil S."/>
            <person name="Studholme D.J."/>
        </authorList>
    </citation>
    <scope>NUCLEOTIDE SEQUENCE [LARGE SCALE GENOMIC DNA]</scope>
</reference>
<accession>A0A426YC22</accession>